<dbReference type="Proteomes" id="UP001229421">
    <property type="component" value="Unassembled WGS sequence"/>
</dbReference>
<keyword evidence="1" id="KW-0812">Transmembrane</keyword>
<comment type="caution">
    <text evidence="2">The sequence shown here is derived from an EMBL/GenBank/DDBJ whole genome shotgun (WGS) entry which is preliminary data.</text>
</comment>
<evidence type="ECO:0000256" key="1">
    <source>
        <dbReference type="SAM" id="Phobius"/>
    </source>
</evidence>
<dbReference type="AlphaFoldDB" id="A0AAD8JNM2"/>
<reference evidence="2" key="1">
    <citation type="journal article" date="2023" name="bioRxiv">
        <title>Improved chromosome-level genome assembly for marigold (Tagetes erecta).</title>
        <authorList>
            <person name="Jiang F."/>
            <person name="Yuan L."/>
            <person name="Wang S."/>
            <person name="Wang H."/>
            <person name="Xu D."/>
            <person name="Wang A."/>
            <person name="Fan W."/>
        </authorList>
    </citation>
    <scope>NUCLEOTIDE SEQUENCE</scope>
    <source>
        <strain evidence="2">WSJ</strain>
        <tissue evidence="2">Leaf</tissue>
    </source>
</reference>
<name>A0AAD8JNM2_TARER</name>
<sequence length="86" mass="10325">MGFFLENLTGREVRTLDHHFLPFRGRLHLPFLGTTHTFTYIHTHTISLFSSLLFFFFFNFYWQLVTVLPNPKTHLLQFHPQTNKQS</sequence>
<evidence type="ECO:0000313" key="3">
    <source>
        <dbReference type="Proteomes" id="UP001229421"/>
    </source>
</evidence>
<organism evidence="2 3">
    <name type="scientific">Tagetes erecta</name>
    <name type="common">African marigold</name>
    <dbReference type="NCBI Taxonomy" id="13708"/>
    <lineage>
        <taxon>Eukaryota</taxon>
        <taxon>Viridiplantae</taxon>
        <taxon>Streptophyta</taxon>
        <taxon>Embryophyta</taxon>
        <taxon>Tracheophyta</taxon>
        <taxon>Spermatophyta</taxon>
        <taxon>Magnoliopsida</taxon>
        <taxon>eudicotyledons</taxon>
        <taxon>Gunneridae</taxon>
        <taxon>Pentapetalae</taxon>
        <taxon>asterids</taxon>
        <taxon>campanulids</taxon>
        <taxon>Asterales</taxon>
        <taxon>Asteraceae</taxon>
        <taxon>Asteroideae</taxon>
        <taxon>Heliantheae alliance</taxon>
        <taxon>Tageteae</taxon>
        <taxon>Tagetes</taxon>
    </lineage>
</organism>
<feature type="transmembrane region" description="Helical" evidence="1">
    <location>
        <begin position="40"/>
        <end position="62"/>
    </location>
</feature>
<keyword evidence="3" id="KW-1185">Reference proteome</keyword>
<keyword evidence="1" id="KW-1133">Transmembrane helix</keyword>
<proteinExistence type="predicted"/>
<dbReference type="EMBL" id="JAUHHV010000011">
    <property type="protein sequence ID" value="KAK1406709.1"/>
    <property type="molecule type" value="Genomic_DNA"/>
</dbReference>
<evidence type="ECO:0000313" key="2">
    <source>
        <dbReference type="EMBL" id="KAK1406709.1"/>
    </source>
</evidence>
<accession>A0AAD8JNM2</accession>
<gene>
    <name evidence="2" type="ORF">QVD17_38317</name>
</gene>
<protein>
    <submittedName>
        <fullName evidence="2">Uncharacterized protein</fullName>
    </submittedName>
</protein>
<keyword evidence="1" id="KW-0472">Membrane</keyword>